<evidence type="ECO:0000256" key="2">
    <source>
        <dbReference type="ARBA" id="ARBA00022617"/>
    </source>
</evidence>
<dbReference type="RefSeq" id="WP_077690178.1">
    <property type="nucleotide sequence ID" value="NZ_MCOK01000001.1"/>
</dbReference>
<dbReference type="GO" id="GO:0008395">
    <property type="term" value="F:steroid hydroxylase activity"/>
    <property type="evidence" value="ECO:0007669"/>
    <property type="project" value="TreeGrafter"/>
</dbReference>
<evidence type="ECO:0000256" key="6">
    <source>
        <dbReference type="ARBA" id="ARBA00023033"/>
    </source>
</evidence>
<accession>A0A1V3C0A1</accession>
<dbReference type="Gene3D" id="1.10.630.10">
    <property type="entry name" value="Cytochrome P450"/>
    <property type="match status" value="1"/>
</dbReference>
<keyword evidence="2 7" id="KW-0349">Heme</keyword>
<evidence type="ECO:0000256" key="4">
    <source>
        <dbReference type="ARBA" id="ARBA00023002"/>
    </source>
</evidence>
<keyword evidence="5 7" id="KW-0408">Iron</keyword>
<dbReference type="FunFam" id="1.10.630.10:FF:000018">
    <property type="entry name" value="Cytochrome P450 monooxygenase"/>
    <property type="match status" value="1"/>
</dbReference>
<sequence length="417" mass="46887">MQILDALRTDARLRTAHGLSWLAAQARDHPSRLLHHPWRDNPYPTYRRLRAQGPFVTSRLGFRTAHTHEAVGTLLRGREFGVQPPSQEALPEQFDVLDLSFLMKDPPEHTRLRGIARPAFSPRRMKQYQAQIEKTTHELLDRAAARGDFDLMRDFAQPLPIAVISRLLGVPEADDTEFVRIGYTVGGALDGARSASHLRRIRQATARLDALFERLLDQRRADPREDVISALAAEADDGRLTAAEVNTMCRLLLVAGFETTVNLIGNGTMALLRHREQWRRLVAEPELAGNAVEEALRFDSPVQMTTRWVHADTTVQGHHLRRGGYALCLIGSANRDPDRFTDPDRFDITRPDASDHLSFSSGLHYCLGAPLARLEGRIALRALAERLPRLRPTARPTHRRTSVVRALSTFPVTTGHQ</sequence>
<dbReference type="EMBL" id="MCOK01000001">
    <property type="protein sequence ID" value="OOC53790.1"/>
    <property type="molecule type" value="Genomic_DNA"/>
</dbReference>
<organism evidence="8 9">
    <name type="scientific">Nocardiopsis sinuspersici</name>
    <dbReference type="NCBI Taxonomy" id="501010"/>
    <lineage>
        <taxon>Bacteria</taxon>
        <taxon>Bacillati</taxon>
        <taxon>Actinomycetota</taxon>
        <taxon>Actinomycetes</taxon>
        <taxon>Streptosporangiales</taxon>
        <taxon>Nocardiopsidaceae</taxon>
        <taxon>Nocardiopsis</taxon>
    </lineage>
</organism>
<dbReference type="InterPro" id="IPR036396">
    <property type="entry name" value="Cyt_P450_sf"/>
</dbReference>
<proteinExistence type="inferred from homology"/>
<dbReference type="PANTHER" id="PTHR46696">
    <property type="entry name" value="P450, PUTATIVE (EUROFUNG)-RELATED"/>
    <property type="match status" value="1"/>
</dbReference>
<evidence type="ECO:0000313" key="9">
    <source>
        <dbReference type="Proteomes" id="UP000189004"/>
    </source>
</evidence>
<dbReference type="InterPro" id="IPR002397">
    <property type="entry name" value="Cyt_P450_B"/>
</dbReference>
<dbReference type="GO" id="GO:0005506">
    <property type="term" value="F:iron ion binding"/>
    <property type="evidence" value="ECO:0007669"/>
    <property type="project" value="InterPro"/>
</dbReference>
<keyword evidence="4 7" id="KW-0560">Oxidoreductase</keyword>
<dbReference type="AlphaFoldDB" id="A0A1V3C0A1"/>
<comment type="similarity">
    <text evidence="1 7">Belongs to the cytochrome P450 family.</text>
</comment>
<evidence type="ECO:0000256" key="1">
    <source>
        <dbReference type="ARBA" id="ARBA00010617"/>
    </source>
</evidence>
<keyword evidence="6 7" id="KW-0503">Monooxygenase</keyword>
<protein>
    <submittedName>
        <fullName evidence="8">Cytochrome</fullName>
    </submittedName>
</protein>
<dbReference type="Pfam" id="PF00067">
    <property type="entry name" value="p450"/>
    <property type="match status" value="1"/>
</dbReference>
<evidence type="ECO:0000256" key="5">
    <source>
        <dbReference type="ARBA" id="ARBA00023004"/>
    </source>
</evidence>
<dbReference type="PRINTS" id="PR00359">
    <property type="entry name" value="BP450"/>
</dbReference>
<comment type="caution">
    <text evidence="8">The sequence shown here is derived from an EMBL/GenBank/DDBJ whole genome shotgun (WGS) entry which is preliminary data.</text>
</comment>
<dbReference type="PROSITE" id="PS00086">
    <property type="entry name" value="CYTOCHROME_P450"/>
    <property type="match status" value="1"/>
</dbReference>
<evidence type="ECO:0000313" key="8">
    <source>
        <dbReference type="EMBL" id="OOC53790.1"/>
    </source>
</evidence>
<dbReference type="Proteomes" id="UP000189004">
    <property type="component" value="Unassembled WGS sequence"/>
</dbReference>
<dbReference type="CDD" id="cd20625">
    <property type="entry name" value="CYP164-like"/>
    <property type="match status" value="1"/>
</dbReference>
<dbReference type="GO" id="GO:0006707">
    <property type="term" value="P:cholesterol catabolic process"/>
    <property type="evidence" value="ECO:0007669"/>
    <property type="project" value="TreeGrafter"/>
</dbReference>
<dbReference type="OrthoDB" id="4133219at2"/>
<evidence type="ECO:0000256" key="3">
    <source>
        <dbReference type="ARBA" id="ARBA00022723"/>
    </source>
</evidence>
<dbReference type="GO" id="GO:0020037">
    <property type="term" value="F:heme binding"/>
    <property type="evidence" value="ECO:0007669"/>
    <property type="project" value="InterPro"/>
</dbReference>
<dbReference type="InterPro" id="IPR001128">
    <property type="entry name" value="Cyt_P450"/>
</dbReference>
<dbReference type="GO" id="GO:0036199">
    <property type="term" value="F:cholest-4-en-3-one 26-monooxygenase activity"/>
    <property type="evidence" value="ECO:0007669"/>
    <property type="project" value="TreeGrafter"/>
</dbReference>
<dbReference type="PANTHER" id="PTHR46696:SF4">
    <property type="entry name" value="BIOTIN BIOSYNTHESIS CYTOCHROME P450"/>
    <property type="match status" value="1"/>
</dbReference>
<dbReference type="SUPFAM" id="SSF48264">
    <property type="entry name" value="Cytochrome P450"/>
    <property type="match status" value="1"/>
</dbReference>
<keyword evidence="9" id="KW-1185">Reference proteome</keyword>
<keyword evidence="3 7" id="KW-0479">Metal-binding</keyword>
<gene>
    <name evidence="8" type="ORF">NOSIN_08225</name>
</gene>
<reference evidence="9" key="1">
    <citation type="submission" date="2016-08" db="EMBL/GenBank/DDBJ databases">
        <authorList>
            <person name="Tokovenko B."/>
            <person name="Kalinowski J."/>
        </authorList>
    </citation>
    <scope>NUCLEOTIDE SEQUENCE [LARGE SCALE GENOMIC DNA]</scope>
    <source>
        <strain evidence="9">UTMC102</strain>
    </source>
</reference>
<name>A0A1V3C0A1_9ACTN</name>
<dbReference type="STRING" id="501010.NOSIN_08225"/>
<evidence type="ECO:0000256" key="7">
    <source>
        <dbReference type="RuleBase" id="RU000461"/>
    </source>
</evidence>
<dbReference type="InterPro" id="IPR017972">
    <property type="entry name" value="Cyt_P450_CS"/>
</dbReference>